<dbReference type="GO" id="GO:0005524">
    <property type="term" value="F:ATP binding"/>
    <property type="evidence" value="ECO:0007669"/>
    <property type="project" value="InterPro"/>
</dbReference>
<reference evidence="3 4" key="1">
    <citation type="submission" date="2020-08" db="EMBL/GenBank/DDBJ databases">
        <title>Genomic Encyclopedia of Type Strains, Phase IV (KMG-V): Genome sequencing to study the core and pangenomes of soil and plant-associated prokaryotes.</title>
        <authorList>
            <person name="Whitman W."/>
        </authorList>
    </citation>
    <scope>NUCLEOTIDE SEQUENCE [LARGE SCALE GENOMIC DNA]</scope>
    <source>
        <strain evidence="3 4">S3M1</strain>
    </source>
</reference>
<dbReference type="GO" id="GO:0004519">
    <property type="term" value="F:endonuclease activity"/>
    <property type="evidence" value="ECO:0007669"/>
    <property type="project" value="UniProtKB-KW"/>
</dbReference>
<dbReference type="AlphaFoldDB" id="A0A7W9E0S1"/>
<dbReference type="EMBL" id="JACHCE010000008">
    <property type="protein sequence ID" value="MBB5638258.1"/>
    <property type="molecule type" value="Genomic_DNA"/>
</dbReference>
<dbReference type="PANTHER" id="PTHR43581">
    <property type="entry name" value="ATP/GTP PHOSPHATASE"/>
    <property type="match status" value="1"/>
</dbReference>
<keyword evidence="3" id="KW-0378">Hydrolase</keyword>
<dbReference type="Pfam" id="PF20469">
    <property type="entry name" value="OLD-like_TOPRIM"/>
    <property type="match status" value="1"/>
</dbReference>
<proteinExistence type="predicted"/>
<comment type="caution">
    <text evidence="3">The sequence shown here is derived from an EMBL/GenBank/DDBJ whole genome shotgun (WGS) entry which is preliminary data.</text>
</comment>
<keyword evidence="3" id="KW-0255">Endonuclease</keyword>
<dbReference type="InterPro" id="IPR051396">
    <property type="entry name" value="Bact_Antivir_Def_Nuclease"/>
</dbReference>
<feature type="domain" description="OLD protein-like TOPRIM" evidence="2">
    <location>
        <begin position="392"/>
        <end position="458"/>
    </location>
</feature>
<sequence length="619" mass="70146">MHLKTLKIKGYKAFSGEFTVKLNNGLNILVGENATGKSTIIDALRLILSEDEYGRGGITASDFHKPLHLSTKTKGAPRISIACEFDNLNDDEQVVYLPWLNLNDPKKAILSLAIENKEDNRGRFKRKIWGNESESGLFEWELLNRINCIYLPPLRDAEDKLKAYKGSRLSRLLKNLRIQDESDEMHPLEKKFAMLNKDLLNDSSIQIANSYIKDNILKAVGPVFGQDASLQFTEINFDRIVERIRLLFYPVIPGAGSTNSVDMFRELSENSLGFNNILYLATILAEFDGTETTDTFHKILLIEEPEAHLHPQLQIRLMHYLQQRSIENKIQIIVTTHSTTLASSVDLNAIKVLSATKDSSMPIFTAVEECCLPSPTKDFLERWLDITKSTLLFAKGVLLVEGIAEAMLIKQLSKTVLRELMAENPEKHYCDTLDDYGISIINLNGLYFNHFMALFKGYHRKSEDVFAGCSGIPVRCAGLTDNDPDKEGRPTQSSPLIGKNHQLYLVQELEDNSINCRLFTNLKTFEYDLALEGTNLSLMCDVQLKLMETDGTIKSQLQTYIDNDWEAATPEEKADAAFWLLNRIDKGVFAQALTQYLVKSQTEFQVPLYIKKAIKWLVD</sequence>
<evidence type="ECO:0000313" key="3">
    <source>
        <dbReference type="EMBL" id="MBB5638258.1"/>
    </source>
</evidence>
<protein>
    <submittedName>
        <fullName evidence="3">Putative ATP-dependent endonuclease of OLD family</fullName>
    </submittedName>
</protein>
<dbReference type="Pfam" id="PF13304">
    <property type="entry name" value="AAA_21"/>
    <property type="match status" value="1"/>
</dbReference>
<evidence type="ECO:0000259" key="1">
    <source>
        <dbReference type="Pfam" id="PF13304"/>
    </source>
</evidence>
<dbReference type="SUPFAM" id="SSF52540">
    <property type="entry name" value="P-loop containing nucleoside triphosphate hydrolases"/>
    <property type="match status" value="1"/>
</dbReference>
<feature type="domain" description="ATPase AAA-type core" evidence="1">
    <location>
        <begin position="26"/>
        <end position="341"/>
    </location>
</feature>
<dbReference type="InterPro" id="IPR034139">
    <property type="entry name" value="TOPRIM_OLD"/>
</dbReference>
<evidence type="ECO:0000313" key="4">
    <source>
        <dbReference type="Proteomes" id="UP000537204"/>
    </source>
</evidence>
<dbReference type="InterPro" id="IPR027417">
    <property type="entry name" value="P-loop_NTPase"/>
</dbReference>
<gene>
    <name evidence="3" type="ORF">HDE68_004187</name>
</gene>
<dbReference type="GO" id="GO:0016887">
    <property type="term" value="F:ATP hydrolysis activity"/>
    <property type="evidence" value="ECO:0007669"/>
    <property type="project" value="InterPro"/>
</dbReference>
<organism evidence="3 4">
    <name type="scientific">Pedobacter cryoconitis</name>
    <dbReference type="NCBI Taxonomy" id="188932"/>
    <lineage>
        <taxon>Bacteria</taxon>
        <taxon>Pseudomonadati</taxon>
        <taxon>Bacteroidota</taxon>
        <taxon>Sphingobacteriia</taxon>
        <taxon>Sphingobacteriales</taxon>
        <taxon>Sphingobacteriaceae</taxon>
        <taxon>Pedobacter</taxon>
    </lineage>
</organism>
<dbReference type="PANTHER" id="PTHR43581:SF4">
    <property type="entry name" value="ATP_GTP PHOSPHATASE"/>
    <property type="match status" value="1"/>
</dbReference>
<name>A0A7W9E0S1_9SPHI</name>
<dbReference type="Gene3D" id="3.40.50.300">
    <property type="entry name" value="P-loop containing nucleotide triphosphate hydrolases"/>
    <property type="match status" value="1"/>
</dbReference>
<accession>A0A7W9E0S1</accession>
<keyword evidence="3" id="KW-0540">Nuclease</keyword>
<dbReference type="CDD" id="cd01026">
    <property type="entry name" value="TOPRIM_OLD"/>
    <property type="match status" value="1"/>
</dbReference>
<dbReference type="RefSeq" id="WP_183884105.1">
    <property type="nucleotide sequence ID" value="NZ_JACHCE010000008.1"/>
</dbReference>
<dbReference type="InterPro" id="IPR003959">
    <property type="entry name" value="ATPase_AAA_core"/>
</dbReference>
<dbReference type="Proteomes" id="UP000537204">
    <property type="component" value="Unassembled WGS sequence"/>
</dbReference>
<evidence type="ECO:0000259" key="2">
    <source>
        <dbReference type="Pfam" id="PF20469"/>
    </source>
</evidence>